<proteinExistence type="predicted"/>
<dbReference type="Pfam" id="PF04230">
    <property type="entry name" value="PS_pyruv_trans"/>
    <property type="match status" value="1"/>
</dbReference>
<reference evidence="4" key="1">
    <citation type="submission" date="2016-10" db="EMBL/GenBank/DDBJ databases">
        <authorList>
            <person name="Varghese N."/>
            <person name="Submissions S."/>
        </authorList>
    </citation>
    <scope>NUCLEOTIDE SEQUENCE [LARGE SCALE GENOMIC DNA]</scope>
    <source>
        <strain evidence="4">DSM 24499</strain>
    </source>
</reference>
<keyword evidence="1" id="KW-0812">Transmembrane</keyword>
<dbReference type="EMBL" id="FOKV01000001">
    <property type="protein sequence ID" value="SFB69920.1"/>
    <property type="molecule type" value="Genomic_DNA"/>
</dbReference>
<keyword evidence="1" id="KW-1133">Transmembrane helix</keyword>
<dbReference type="Proteomes" id="UP000199438">
    <property type="component" value="Unassembled WGS sequence"/>
</dbReference>
<evidence type="ECO:0000313" key="3">
    <source>
        <dbReference type="EMBL" id="SFB69920.1"/>
    </source>
</evidence>
<dbReference type="RefSeq" id="WP_092539478.1">
    <property type="nucleotide sequence ID" value="NZ_FOKV01000001.1"/>
</dbReference>
<feature type="transmembrane region" description="Helical" evidence="1">
    <location>
        <begin position="272"/>
        <end position="293"/>
    </location>
</feature>
<dbReference type="InterPro" id="IPR007345">
    <property type="entry name" value="Polysacch_pyruvyl_Trfase"/>
</dbReference>
<dbReference type="GO" id="GO:0016740">
    <property type="term" value="F:transferase activity"/>
    <property type="evidence" value="ECO:0007669"/>
    <property type="project" value="UniProtKB-KW"/>
</dbReference>
<gene>
    <name evidence="3" type="ORF">SAMN04487907_101137</name>
</gene>
<evidence type="ECO:0000313" key="4">
    <source>
        <dbReference type="Proteomes" id="UP000199438"/>
    </source>
</evidence>
<sequence length="362" mass="42409">MRIGIMTTQDALNNGAMLQAFALQTFLENLGHQVEFINFERERTRTWRSFVSKSPKLMKQKLINALNESRYRKQGNFGAFLKRGEKVYKSLKALQQDPPDYDIYIAGSDQIWNVSSRNTINRPFYLDFGGDHVKKIGYAASMGQCNVPEFMNDEIHSLLKNFYAISLRETIAVNFIQSLFKETKQIYHTPDPTFLLSVNDYKRFIPDSNIQKEYIASYILVPNEFPKELREACRFIGNQKRMEILNLRNPDTCIWLKGATDIIVAPEKWLEYFYYANFTICCSFHAVVFSLIFNKHFVVLTPYKNERIVSLLDRVGLGDRIVYKFDKEQIYKLLNQNINWKETNKQLSEFQSVGVNFLKEHI</sequence>
<evidence type="ECO:0000259" key="2">
    <source>
        <dbReference type="Pfam" id="PF04230"/>
    </source>
</evidence>
<accession>A0A1I1DAS4</accession>
<feature type="domain" description="Polysaccharide pyruvyl transferase" evidence="2">
    <location>
        <begin position="15"/>
        <end position="301"/>
    </location>
</feature>
<name>A0A1I1DAS4_9FLAO</name>
<protein>
    <submittedName>
        <fullName evidence="3">Polysaccharide pyruvyl transferase</fullName>
    </submittedName>
</protein>
<keyword evidence="1" id="KW-0472">Membrane</keyword>
<evidence type="ECO:0000256" key="1">
    <source>
        <dbReference type="SAM" id="Phobius"/>
    </source>
</evidence>
<organism evidence="3 4">
    <name type="scientific">Zunongwangia mangrovi</name>
    <dbReference type="NCBI Taxonomy" id="1334022"/>
    <lineage>
        <taxon>Bacteria</taxon>
        <taxon>Pseudomonadati</taxon>
        <taxon>Bacteroidota</taxon>
        <taxon>Flavobacteriia</taxon>
        <taxon>Flavobacteriales</taxon>
        <taxon>Flavobacteriaceae</taxon>
        <taxon>Zunongwangia</taxon>
    </lineage>
</organism>
<dbReference type="OrthoDB" id="9799278at2"/>
<keyword evidence="4" id="KW-1185">Reference proteome</keyword>
<keyword evidence="3" id="KW-0808">Transferase</keyword>
<dbReference type="STRING" id="1334022.SAMN04487907_101137"/>
<dbReference type="AlphaFoldDB" id="A0A1I1DAS4"/>